<accession>L0GU46</accession>
<keyword evidence="2" id="KW-0813">Transport</keyword>
<keyword evidence="6 7" id="KW-0472">Membrane</keyword>
<feature type="transmembrane region" description="Helical" evidence="7">
    <location>
        <begin position="137"/>
        <end position="158"/>
    </location>
</feature>
<feature type="transmembrane region" description="Helical" evidence="7">
    <location>
        <begin position="80"/>
        <end position="101"/>
    </location>
</feature>
<feature type="transmembrane region" description="Helical" evidence="7">
    <location>
        <begin position="438"/>
        <end position="456"/>
    </location>
</feature>
<feature type="transmembrane region" description="Helical" evidence="7">
    <location>
        <begin position="57"/>
        <end position="74"/>
    </location>
</feature>
<feature type="transmembrane region" description="Helical" evidence="7">
    <location>
        <begin position="7"/>
        <end position="29"/>
    </location>
</feature>
<keyword evidence="4 7" id="KW-0812">Transmembrane</keyword>
<evidence type="ECO:0000256" key="2">
    <source>
        <dbReference type="ARBA" id="ARBA00022448"/>
    </source>
</evidence>
<protein>
    <submittedName>
        <fullName evidence="8">Putative membrane protein</fullName>
    </submittedName>
</protein>
<dbReference type="STRING" id="765912.Thimo_0486"/>
<gene>
    <name evidence="8" type="ORF">Thimo_0486</name>
</gene>
<dbReference type="EMBL" id="CP003051">
    <property type="protein sequence ID" value="AGA89342.1"/>
    <property type="molecule type" value="Genomic_DNA"/>
</dbReference>
<evidence type="ECO:0000256" key="5">
    <source>
        <dbReference type="ARBA" id="ARBA00022989"/>
    </source>
</evidence>
<evidence type="ECO:0000256" key="4">
    <source>
        <dbReference type="ARBA" id="ARBA00022692"/>
    </source>
</evidence>
<feature type="transmembrane region" description="Helical" evidence="7">
    <location>
        <begin position="490"/>
        <end position="510"/>
    </location>
</feature>
<evidence type="ECO:0000313" key="8">
    <source>
        <dbReference type="EMBL" id="AGA89342.1"/>
    </source>
</evidence>
<dbReference type="KEGG" id="tmb:Thimo_0486"/>
<dbReference type="InterPro" id="IPR006726">
    <property type="entry name" value="PHBA_efflux_AaeB/fusaric-R"/>
</dbReference>
<dbReference type="OrthoDB" id="9807111at2"/>
<evidence type="ECO:0000256" key="1">
    <source>
        <dbReference type="ARBA" id="ARBA00004651"/>
    </source>
</evidence>
<dbReference type="RefSeq" id="WP_015279490.1">
    <property type="nucleotide sequence ID" value="NC_019940.1"/>
</dbReference>
<evidence type="ECO:0000256" key="7">
    <source>
        <dbReference type="SAM" id="Phobius"/>
    </source>
</evidence>
<dbReference type="Proteomes" id="UP000010816">
    <property type="component" value="Chromosome"/>
</dbReference>
<reference evidence="8 9" key="1">
    <citation type="submission" date="2011-09" db="EMBL/GenBank/DDBJ databases">
        <title>Complete sequence of chromosome of Thioflavicoccus mobilis 8321.</title>
        <authorList>
            <consortium name="US DOE Joint Genome Institute"/>
            <person name="Lucas S."/>
            <person name="Han J."/>
            <person name="Lapidus A."/>
            <person name="Cheng J.-F."/>
            <person name="Goodwin L."/>
            <person name="Pitluck S."/>
            <person name="Peters L."/>
            <person name="Ovchinnikova G."/>
            <person name="Lu M."/>
            <person name="Detter J.C."/>
            <person name="Han C."/>
            <person name="Tapia R."/>
            <person name="Land M."/>
            <person name="Hauser L."/>
            <person name="Kyrpides N."/>
            <person name="Ivanova N."/>
            <person name="Pagani I."/>
            <person name="Vogl K."/>
            <person name="Liu Z."/>
            <person name="Imhoff J."/>
            <person name="Thiel V."/>
            <person name="Frigaard N.-U."/>
            <person name="Bryant D."/>
            <person name="Woyke T."/>
        </authorList>
    </citation>
    <scope>NUCLEOTIDE SEQUENCE [LARGE SCALE GENOMIC DNA]</scope>
    <source>
        <strain evidence="8 9">8321</strain>
    </source>
</reference>
<dbReference type="AlphaFoldDB" id="L0GU46"/>
<name>L0GU46_9GAMM</name>
<keyword evidence="5 7" id="KW-1133">Transmembrane helix</keyword>
<dbReference type="GO" id="GO:0005886">
    <property type="term" value="C:plasma membrane"/>
    <property type="evidence" value="ECO:0007669"/>
    <property type="project" value="UniProtKB-SubCell"/>
</dbReference>
<dbReference type="PANTHER" id="PTHR30509:SF9">
    <property type="entry name" value="MULTIDRUG RESISTANCE PROTEIN MDTO"/>
    <property type="match status" value="1"/>
</dbReference>
<dbReference type="GO" id="GO:0022857">
    <property type="term" value="F:transmembrane transporter activity"/>
    <property type="evidence" value="ECO:0007669"/>
    <property type="project" value="InterPro"/>
</dbReference>
<dbReference type="PANTHER" id="PTHR30509">
    <property type="entry name" value="P-HYDROXYBENZOIC ACID EFFLUX PUMP SUBUNIT-RELATED"/>
    <property type="match status" value="1"/>
</dbReference>
<feature type="transmembrane region" description="Helical" evidence="7">
    <location>
        <begin position="359"/>
        <end position="381"/>
    </location>
</feature>
<comment type="subcellular location">
    <subcellularLocation>
        <location evidence="1">Cell membrane</location>
        <topology evidence="1">Multi-pass membrane protein</topology>
    </subcellularLocation>
</comment>
<keyword evidence="3" id="KW-1003">Cell membrane</keyword>
<dbReference type="Pfam" id="PF04632">
    <property type="entry name" value="FUSC"/>
    <property type="match status" value="1"/>
</dbReference>
<dbReference type="PATRIC" id="fig|765912.4.peg.469"/>
<feature type="transmembrane region" description="Helical" evidence="7">
    <location>
        <begin position="409"/>
        <end position="431"/>
    </location>
</feature>
<dbReference type="eggNOG" id="COG1289">
    <property type="taxonomic scope" value="Bacteria"/>
</dbReference>
<dbReference type="HOGENOM" id="CLU_013927_2_0_6"/>
<feature type="transmembrane region" description="Helical" evidence="7">
    <location>
        <begin position="108"/>
        <end position="125"/>
    </location>
</feature>
<organism evidence="8 9">
    <name type="scientific">Thioflavicoccus mobilis 8321</name>
    <dbReference type="NCBI Taxonomy" id="765912"/>
    <lineage>
        <taxon>Bacteria</taxon>
        <taxon>Pseudomonadati</taxon>
        <taxon>Pseudomonadota</taxon>
        <taxon>Gammaproteobacteria</taxon>
        <taxon>Chromatiales</taxon>
        <taxon>Chromatiaceae</taxon>
        <taxon>Thioflavicoccus</taxon>
    </lineage>
</organism>
<proteinExistence type="predicted"/>
<evidence type="ECO:0000313" key="9">
    <source>
        <dbReference type="Proteomes" id="UP000010816"/>
    </source>
</evidence>
<keyword evidence="9" id="KW-1185">Reference proteome</keyword>
<evidence type="ECO:0000256" key="3">
    <source>
        <dbReference type="ARBA" id="ARBA00022475"/>
    </source>
</evidence>
<sequence length="675" mass="72651">MPKLDRANLQFSVSTFAAAMLALYLAMSIGLQRPYWALMTVYVVSQPVAAAVRSKAIYRFLGTLLGAGGALLMIPRLAQAPVLLSLAMALWVGGCLAISVLDRSPRSYILMLAGYTVALIGFPAVTHPGDIFDMAALRAQEIFVGIACATVVHSIWFPRPVGEALRIRLASWLAEADRWALDALGGEDRATLGRDRERLAGAASEIQVMATHLPFDTSRLRETTAVVQVLRDRLLMLIPILSSLADRLAALRAMPRGLDAEIEARLAQVADWIRAGAPQSASRPLLAQLERARAATTRADWHDFNRLSLLSRLTDLVRTVAESHVLLARLHGSGEPLPAMLDKKVARTATRPLHSDPGLAALSGAAAVIAILITCAVWIAAGWREGDSAAMTAAITCCLFASMDDPVPAIKLFGVYLVVAMVLGALYLFVLMPAIGSFAMLALALAPTLLGLGAMIPNPKLAFAGLTILLNLVNTLVIQDHFDADFGRFVNINLSQFFGVFAAIYVTRMLRSLSADAAARRLLRHTWRDLARLARGWRHVAPADFASRMLDRLGLLTPKLATLEGRDLSGVDTLKDLRIGMDLVALQGVRRHLSADAAADLERLLVGLGEHYQALAAGKQADDAPLLPLVDRLLMRMAKTSKDGDVRGICALVGVRRNLFPAAPAFPDVAGGWPA</sequence>
<evidence type="ECO:0000256" key="6">
    <source>
        <dbReference type="ARBA" id="ARBA00023136"/>
    </source>
</evidence>
<feature type="transmembrane region" description="Helical" evidence="7">
    <location>
        <begin position="462"/>
        <end position="478"/>
    </location>
</feature>